<dbReference type="InterPro" id="IPR013783">
    <property type="entry name" value="Ig-like_fold"/>
</dbReference>
<dbReference type="PANTHER" id="PTHR14334">
    <property type="entry name" value="B-CELL ANTIGEN RECEPTOR COMPLEX-ASSOCIATED PROTEIN"/>
    <property type="match status" value="1"/>
</dbReference>
<dbReference type="GO" id="GO:0030183">
    <property type="term" value="P:B cell differentiation"/>
    <property type="evidence" value="ECO:0007669"/>
    <property type="project" value="TreeGrafter"/>
</dbReference>
<keyword evidence="3" id="KW-0732">Signal</keyword>
<feature type="transmembrane region" description="Helical" evidence="2">
    <location>
        <begin position="152"/>
        <end position="172"/>
    </location>
</feature>
<reference evidence="5" key="1">
    <citation type="submission" date="2021-01" db="EMBL/GenBank/DDBJ databases">
        <authorList>
            <person name="Zahm M."/>
            <person name="Roques C."/>
            <person name="Cabau C."/>
            <person name="Klopp C."/>
            <person name="Donnadieu C."/>
            <person name="Jouanno E."/>
            <person name="Lampietro C."/>
            <person name="Louis A."/>
            <person name="Herpin A."/>
            <person name="Echchiki A."/>
            <person name="Berthelot C."/>
            <person name="Parey E."/>
            <person name="Roest-Crollius H."/>
            <person name="Braasch I."/>
            <person name="Postlethwait J."/>
            <person name="Bobe J."/>
            <person name="Montfort J."/>
            <person name="Bouchez O."/>
            <person name="Begum T."/>
            <person name="Mejri S."/>
            <person name="Adams A."/>
            <person name="Chen W.-J."/>
            <person name="Guiguen Y."/>
        </authorList>
    </citation>
    <scope>NUCLEOTIDE SEQUENCE</scope>
    <source>
        <tissue evidence="5">Blood</tissue>
    </source>
</reference>
<keyword evidence="6" id="KW-1185">Reference proteome</keyword>
<keyword evidence="1" id="KW-0393">Immunoglobulin domain</keyword>
<keyword evidence="2" id="KW-0472">Membrane</keyword>
<dbReference type="Gene3D" id="2.60.40.10">
    <property type="entry name" value="Immunoglobulins"/>
    <property type="match status" value="1"/>
</dbReference>
<dbReference type="PANTHER" id="PTHR14334:SF1">
    <property type="entry name" value="B-CELL ANTIGEN RECEPTOR COMPLEX-ASSOCIATED PROTEIN ALPHA CHAIN"/>
    <property type="match status" value="1"/>
</dbReference>
<dbReference type="OrthoDB" id="10012075at2759"/>
<dbReference type="CDD" id="cd00099">
    <property type="entry name" value="IgV"/>
    <property type="match status" value="1"/>
</dbReference>
<feature type="signal peptide" evidence="3">
    <location>
        <begin position="1"/>
        <end position="24"/>
    </location>
</feature>
<name>A0A8T3CSZ1_9TELE</name>
<evidence type="ECO:0000256" key="1">
    <source>
        <dbReference type="ARBA" id="ARBA00023319"/>
    </source>
</evidence>
<organism evidence="5 6">
    <name type="scientific">Albula goreensis</name>
    <dbReference type="NCBI Taxonomy" id="1534307"/>
    <lineage>
        <taxon>Eukaryota</taxon>
        <taxon>Metazoa</taxon>
        <taxon>Chordata</taxon>
        <taxon>Craniata</taxon>
        <taxon>Vertebrata</taxon>
        <taxon>Euteleostomi</taxon>
        <taxon>Actinopterygii</taxon>
        <taxon>Neopterygii</taxon>
        <taxon>Teleostei</taxon>
        <taxon>Albuliformes</taxon>
        <taxon>Albulidae</taxon>
        <taxon>Albula</taxon>
    </lineage>
</organism>
<feature type="domain" description="Ig-like" evidence="4">
    <location>
        <begin position="2"/>
        <end position="137"/>
    </location>
</feature>
<dbReference type="GO" id="GO:0009897">
    <property type="term" value="C:external side of plasma membrane"/>
    <property type="evidence" value="ECO:0007669"/>
    <property type="project" value="TreeGrafter"/>
</dbReference>
<dbReference type="AlphaFoldDB" id="A0A8T3CSZ1"/>
<sequence>MPRLSVLLGCLILSFLTSCGDNQALNVIQTPPSITVKEGDSVHMHCCWGKDSTAERLRVIWRKRTSETEIINIRYIKSGPQENKTNNKYSGSVSGNCSELNISSVSTNDTGLYICEVTVEIPQYNKTNGTGSHLTVEKTNNSFVGPAPVTGWLIPFTVVMGVLCLCAVLCYWRKRRMMPYPGQASGRVGMVIHEVPHEEGEEVEEVGEMARAAGDNGSNSSHESTQWCAVPVYESFDYFAVQTSEDG</sequence>
<dbReference type="PROSITE" id="PS50835">
    <property type="entry name" value="IG_LIKE"/>
    <property type="match status" value="1"/>
</dbReference>
<dbReference type="PROSITE" id="PS51257">
    <property type="entry name" value="PROKAR_LIPOPROTEIN"/>
    <property type="match status" value="1"/>
</dbReference>
<dbReference type="InterPro" id="IPR007110">
    <property type="entry name" value="Ig-like_dom"/>
</dbReference>
<evidence type="ECO:0000259" key="4">
    <source>
        <dbReference type="PROSITE" id="PS50835"/>
    </source>
</evidence>
<gene>
    <name evidence="5" type="ORF">AGOR_G00183630</name>
</gene>
<evidence type="ECO:0000313" key="5">
    <source>
        <dbReference type="EMBL" id="KAI1888303.1"/>
    </source>
</evidence>
<keyword evidence="2" id="KW-1133">Transmembrane helix</keyword>
<dbReference type="GO" id="GO:0050853">
    <property type="term" value="P:B cell receptor signaling pathway"/>
    <property type="evidence" value="ECO:0007669"/>
    <property type="project" value="TreeGrafter"/>
</dbReference>
<dbReference type="Proteomes" id="UP000829720">
    <property type="component" value="Unassembled WGS sequence"/>
</dbReference>
<proteinExistence type="predicted"/>
<dbReference type="InterPro" id="IPR003599">
    <property type="entry name" value="Ig_sub"/>
</dbReference>
<evidence type="ECO:0000256" key="3">
    <source>
        <dbReference type="SAM" id="SignalP"/>
    </source>
</evidence>
<feature type="chain" id="PRO_5035859957" description="Ig-like domain-containing protein" evidence="3">
    <location>
        <begin position="25"/>
        <end position="247"/>
    </location>
</feature>
<comment type="caution">
    <text evidence="5">The sequence shown here is derived from an EMBL/GenBank/DDBJ whole genome shotgun (WGS) entry which is preliminary data.</text>
</comment>
<accession>A0A8T3CSZ1</accession>
<keyword evidence="2" id="KW-0812">Transmembrane</keyword>
<dbReference type="InterPro" id="IPR013106">
    <property type="entry name" value="Ig_V-set"/>
</dbReference>
<dbReference type="GO" id="GO:0019815">
    <property type="term" value="C:B cell receptor complex"/>
    <property type="evidence" value="ECO:0007669"/>
    <property type="project" value="TreeGrafter"/>
</dbReference>
<dbReference type="SUPFAM" id="SSF48726">
    <property type="entry name" value="Immunoglobulin"/>
    <property type="match status" value="1"/>
</dbReference>
<dbReference type="SMART" id="SM00409">
    <property type="entry name" value="IG"/>
    <property type="match status" value="1"/>
</dbReference>
<dbReference type="Pfam" id="PF07686">
    <property type="entry name" value="V-set"/>
    <property type="match status" value="1"/>
</dbReference>
<evidence type="ECO:0000313" key="6">
    <source>
        <dbReference type="Proteomes" id="UP000829720"/>
    </source>
</evidence>
<dbReference type="EMBL" id="JAERUA010000017">
    <property type="protein sequence ID" value="KAI1888303.1"/>
    <property type="molecule type" value="Genomic_DNA"/>
</dbReference>
<evidence type="ECO:0000256" key="2">
    <source>
        <dbReference type="SAM" id="Phobius"/>
    </source>
</evidence>
<protein>
    <recommendedName>
        <fullName evidence="4">Ig-like domain-containing protein</fullName>
    </recommendedName>
</protein>
<dbReference type="InterPro" id="IPR036179">
    <property type="entry name" value="Ig-like_dom_sf"/>
</dbReference>